<accession>A0A5C5XEL1</accession>
<gene>
    <name evidence="1" type="ORF">Pan54_14900</name>
</gene>
<dbReference type="Proteomes" id="UP000316095">
    <property type="component" value="Unassembled WGS sequence"/>
</dbReference>
<proteinExistence type="predicted"/>
<evidence type="ECO:0000313" key="2">
    <source>
        <dbReference type="Proteomes" id="UP000316095"/>
    </source>
</evidence>
<keyword evidence="2" id="KW-1185">Reference proteome</keyword>
<reference evidence="1 2" key="1">
    <citation type="submission" date="2019-02" db="EMBL/GenBank/DDBJ databases">
        <title>Deep-cultivation of Planctomycetes and their phenomic and genomic characterization uncovers novel biology.</title>
        <authorList>
            <person name="Wiegand S."/>
            <person name="Jogler M."/>
            <person name="Boedeker C."/>
            <person name="Pinto D."/>
            <person name="Vollmers J."/>
            <person name="Rivas-Marin E."/>
            <person name="Kohn T."/>
            <person name="Peeters S.H."/>
            <person name="Heuer A."/>
            <person name="Rast P."/>
            <person name="Oberbeckmann S."/>
            <person name="Bunk B."/>
            <person name="Jeske O."/>
            <person name="Meyerdierks A."/>
            <person name="Storesund J.E."/>
            <person name="Kallscheuer N."/>
            <person name="Luecker S."/>
            <person name="Lage O.M."/>
            <person name="Pohl T."/>
            <person name="Merkel B.J."/>
            <person name="Hornburger P."/>
            <person name="Mueller R.-W."/>
            <person name="Bruemmer F."/>
            <person name="Labrenz M."/>
            <person name="Spormann A.M."/>
            <person name="Op Den Camp H."/>
            <person name="Overmann J."/>
            <person name="Amann R."/>
            <person name="Jetten M.S.M."/>
            <person name="Mascher T."/>
            <person name="Medema M.H."/>
            <person name="Devos D.P."/>
            <person name="Kaster A.-K."/>
            <person name="Ovreas L."/>
            <person name="Rohde M."/>
            <person name="Galperin M.Y."/>
            <person name="Jogler C."/>
        </authorList>
    </citation>
    <scope>NUCLEOTIDE SEQUENCE [LARGE SCALE GENOMIC DNA]</scope>
    <source>
        <strain evidence="1 2">Pan54</strain>
    </source>
</reference>
<dbReference type="AlphaFoldDB" id="A0A5C5XEL1"/>
<protein>
    <submittedName>
        <fullName evidence="1">Uncharacterized protein</fullName>
    </submittedName>
</protein>
<name>A0A5C5XEL1_9PLAN</name>
<dbReference type="RefSeq" id="WP_146502846.1">
    <property type="nucleotide sequence ID" value="NZ_SJPG01000001.1"/>
</dbReference>
<sequence length="70" mass="7952">MAGKSLSLLLGIDHHTRQLTDSLRDQQGDVLLARQVSTRPGKILQTFDQLTQRYAEHCESFIAVLDCLWI</sequence>
<comment type="caution">
    <text evidence="1">The sequence shown here is derived from an EMBL/GenBank/DDBJ whole genome shotgun (WGS) entry which is preliminary data.</text>
</comment>
<dbReference type="EMBL" id="SJPG01000001">
    <property type="protein sequence ID" value="TWT60763.1"/>
    <property type="molecule type" value="Genomic_DNA"/>
</dbReference>
<organism evidence="1 2">
    <name type="scientific">Rubinisphaera italica</name>
    <dbReference type="NCBI Taxonomy" id="2527969"/>
    <lineage>
        <taxon>Bacteria</taxon>
        <taxon>Pseudomonadati</taxon>
        <taxon>Planctomycetota</taxon>
        <taxon>Planctomycetia</taxon>
        <taxon>Planctomycetales</taxon>
        <taxon>Planctomycetaceae</taxon>
        <taxon>Rubinisphaera</taxon>
    </lineage>
</organism>
<evidence type="ECO:0000313" key="1">
    <source>
        <dbReference type="EMBL" id="TWT60763.1"/>
    </source>
</evidence>